<accession>A0A1E5L237</accession>
<gene>
    <name evidence="2" type="ORF">BHU72_12210</name>
</gene>
<proteinExistence type="predicted"/>
<dbReference type="RefSeq" id="WP_069703401.1">
    <property type="nucleotide sequence ID" value="NZ_MJAT01000040.1"/>
</dbReference>
<dbReference type="SUPFAM" id="SSF55874">
    <property type="entry name" value="ATPase domain of HSP90 chaperone/DNA topoisomerase II/histidine kinase"/>
    <property type="match status" value="1"/>
</dbReference>
<evidence type="ECO:0000313" key="3">
    <source>
        <dbReference type="Proteomes" id="UP000095255"/>
    </source>
</evidence>
<reference evidence="2 3" key="1">
    <citation type="submission" date="2016-09" db="EMBL/GenBank/DDBJ databases">
        <title>Desulfuribacillus arsenicus sp. nov., an obligately anaerobic, dissimilatory arsenic- and antimonate-reducing bacterium isolated from anoxic sediments.</title>
        <authorList>
            <person name="Abin C.A."/>
            <person name="Hollibaugh J.T."/>
        </authorList>
    </citation>
    <scope>NUCLEOTIDE SEQUENCE [LARGE SCALE GENOMIC DNA]</scope>
    <source>
        <strain evidence="2 3">MLFW-2</strain>
    </source>
</reference>
<organism evidence="2 3">
    <name type="scientific">Desulfuribacillus stibiiarsenatis</name>
    <dbReference type="NCBI Taxonomy" id="1390249"/>
    <lineage>
        <taxon>Bacteria</taxon>
        <taxon>Bacillati</taxon>
        <taxon>Bacillota</taxon>
        <taxon>Desulfuribacillia</taxon>
        <taxon>Desulfuribacillales</taxon>
        <taxon>Desulfuribacillaceae</taxon>
        <taxon>Desulfuribacillus</taxon>
    </lineage>
</organism>
<dbReference type="CDD" id="cd16936">
    <property type="entry name" value="HATPase_RsbW-like"/>
    <property type="match status" value="1"/>
</dbReference>
<dbReference type="STRING" id="1390249.BHU72_12210"/>
<dbReference type="AlphaFoldDB" id="A0A1E5L237"/>
<keyword evidence="3" id="KW-1185">Reference proteome</keyword>
<dbReference type="InterPro" id="IPR003594">
    <property type="entry name" value="HATPase_dom"/>
</dbReference>
<feature type="domain" description="Histidine kinase/HSP90-like ATPase" evidence="1">
    <location>
        <begin position="43"/>
        <end position="133"/>
    </location>
</feature>
<evidence type="ECO:0000313" key="2">
    <source>
        <dbReference type="EMBL" id="OEH84164.1"/>
    </source>
</evidence>
<dbReference type="InterPro" id="IPR036890">
    <property type="entry name" value="HATPase_C_sf"/>
</dbReference>
<name>A0A1E5L237_9FIRM</name>
<dbReference type="EMBL" id="MJAT01000040">
    <property type="protein sequence ID" value="OEH84164.1"/>
    <property type="molecule type" value="Genomic_DNA"/>
</dbReference>
<evidence type="ECO:0000259" key="1">
    <source>
        <dbReference type="Pfam" id="PF13581"/>
    </source>
</evidence>
<sequence length="140" mass="16452">MLGLEKKIKKNQYVMEFNSEFKLMDFYIVKILGILQREFDEYLRFVICEMISNAIEHGNKMNFDKKIKVMVEDNKLFYRIVVADQGEGFDWATLVNEDINLEGHSDRGRGIIMTKMMCDNISYNSIGNEVTLIVMKNRMC</sequence>
<dbReference type="Pfam" id="PF13581">
    <property type="entry name" value="HATPase_c_2"/>
    <property type="match status" value="1"/>
</dbReference>
<protein>
    <recommendedName>
        <fullName evidence="1">Histidine kinase/HSP90-like ATPase domain-containing protein</fullName>
    </recommendedName>
</protein>
<dbReference type="Gene3D" id="3.30.565.10">
    <property type="entry name" value="Histidine kinase-like ATPase, C-terminal domain"/>
    <property type="match status" value="1"/>
</dbReference>
<comment type="caution">
    <text evidence="2">The sequence shown here is derived from an EMBL/GenBank/DDBJ whole genome shotgun (WGS) entry which is preliminary data.</text>
</comment>
<dbReference type="Proteomes" id="UP000095255">
    <property type="component" value="Unassembled WGS sequence"/>
</dbReference>
<dbReference type="OrthoDB" id="9798941at2"/>